<dbReference type="Proteomes" id="UP001372338">
    <property type="component" value="Unassembled WGS sequence"/>
</dbReference>
<accession>A0AAN9I147</accession>
<dbReference type="EMBL" id="JAYWIO010000005">
    <property type="protein sequence ID" value="KAK7261862.1"/>
    <property type="molecule type" value="Genomic_DNA"/>
</dbReference>
<proteinExistence type="predicted"/>
<name>A0AAN9I147_CROPI</name>
<gene>
    <name evidence="2" type="ORF">RIF29_28185</name>
</gene>
<keyword evidence="3" id="KW-1185">Reference proteome</keyword>
<feature type="compositionally biased region" description="Low complexity" evidence="1">
    <location>
        <begin position="13"/>
        <end position="28"/>
    </location>
</feature>
<comment type="caution">
    <text evidence="2">The sequence shown here is derived from an EMBL/GenBank/DDBJ whole genome shotgun (WGS) entry which is preliminary data.</text>
</comment>
<dbReference type="AlphaFoldDB" id="A0AAN9I147"/>
<protein>
    <submittedName>
        <fullName evidence="2">Uncharacterized protein</fullName>
    </submittedName>
</protein>
<evidence type="ECO:0000313" key="3">
    <source>
        <dbReference type="Proteomes" id="UP001372338"/>
    </source>
</evidence>
<feature type="region of interest" description="Disordered" evidence="1">
    <location>
        <begin position="12"/>
        <end position="42"/>
    </location>
</feature>
<sequence>MLYVLLSLHKHSSPAPLSFSSSSSPIKSDQMGSNKSNNNIDNGAAASFREEAPPSLFLFLVMKSGELIGIDLSGSGEGEISHPPPYAPIRVSLDLQNYTKYNYPIGMRHFKLGGKHYLCGGALKPYYRYVGPADDFSDKVFHLHLDTNPTTVIKDPQALLNPIPTPRLLEPKFPRIVAHIKGSVYLLHGGFWFDSFPCMRHVPTPKVPFERLDLNENVYVDVDVDVDVPPFSCHQLPPPPWITTWSNMVPFDYPIHNHFVFDDKLVICCPSPNYILTFTPSDAPDDGAGGGKWSYHEYSPVYSFFQQLKLNGLSLPATGLYLPEFCVAGGGDDDGDSLGVLLAIDWVVCDDLADDDDVAAYMDSSFTIYAYAISKTTFQPKFMQILDDQVFFDILPDPHPGPTTNPLIGPTGSHHLLDLGKGDEEGARRICAILAADCFDRMPCLFVSIFDVRINNDNNAPAAAAADDDDDDDADSDFVTHNFNFLSVSPPIKKLAFRMDMERGFMFDSNPVLDAFFI</sequence>
<evidence type="ECO:0000313" key="2">
    <source>
        <dbReference type="EMBL" id="KAK7261862.1"/>
    </source>
</evidence>
<organism evidence="2 3">
    <name type="scientific">Crotalaria pallida</name>
    <name type="common">Smooth rattlebox</name>
    <name type="synonym">Crotalaria striata</name>
    <dbReference type="NCBI Taxonomy" id="3830"/>
    <lineage>
        <taxon>Eukaryota</taxon>
        <taxon>Viridiplantae</taxon>
        <taxon>Streptophyta</taxon>
        <taxon>Embryophyta</taxon>
        <taxon>Tracheophyta</taxon>
        <taxon>Spermatophyta</taxon>
        <taxon>Magnoliopsida</taxon>
        <taxon>eudicotyledons</taxon>
        <taxon>Gunneridae</taxon>
        <taxon>Pentapetalae</taxon>
        <taxon>rosids</taxon>
        <taxon>fabids</taxon>
        <taxon>Fabales</taxon>
        <taxon>Fabaceae</taxon>
        <taxon>Papilionoideae</taxon>
        <taxon>50 kb inversion clade</taxon>
        <taxon>genistoids sensu lato</taxon>
        <taxon>core genistoids</taxon>
        <taxon>Crotalarieae</taxon>
        <taxon>Crotalaria</taxon>
    </lineage>
</organism>
<evidence type="ECO:0000256" key="1">
    <source>
        <dbReference type="SAM" id="MobiDB-lite"/>
    </source>
</evidence>
<reference evidence="2 3" key="1">
    <citation type="submission" date="2024-01" db="EMBL/GenBank/DDBJ databases">
        <title>The genomes of 5 underutilized Papilionoideae crops provide insights into root nodulation and disease resistanc.</title>
        <authorList>
            <person name="Yuan L."/>
        </authorList>
    </citation>
    <scope>NUCLEOTIDE SEQUENCE [LARGE SCALE GENOMIC DNA]</scope>
    <source>
        <strain evidence="2">ZHUSHIDOU_FW_LH</strain>
        <tissue evidence="2">Leaf</tissue>
    </source>
</reference>
<feature type="compositionally biased region" description="Polar residues" evidence="1">
    <location>
        <begin position="30"/>
        <end position="41"/>
    </location>
</feature>